<reference evidence="4" key="1">
    <citation type="submission" date="2025-08" db="UniProtKB">
        <authorList>
            <consortium name="RefSeq"/>
        </authorList>
    </citation>
    <scope>IDENTIFICATION</scope>
</reference>
<evidence type="ECO:0000313" key="4">
    <source>
        <dbReference type="RefSeq" id="XP_014489198.1"/>
    </source>
</evidence>
<dbReference type="Pfam" id="PF13843">
    <property type="entry name" value="DDE_Tnp_1_7"/>
    <property type="match status" value="1"/>
</dbReference>
<dbReference type="InterPro" id="IPR029526">
    <property type="entry name" value="PGBD"/>
</dbReference>
<feature type="domain" description="PiggyBac transposable element-derived protein" evidence="2">
    <location>
        <begin position="83"/>
        <end position="250"/>
    </location>
</feature>
<dbReference type="PANTHER" id="PTHR46599:SF3">
    <property type="entry name" value="PIGGYBAC TRANSPOSABLE ELEMENT-DERIVED PROTEIN 4"/>
    <property type="match status" value="1"/>
</dbReference>
<organism evidence="3 4">
    <name type="scientific">Dinoponera quadriceps</name>
    <name type="common">South American ant</name>
    <dbReference type="NCBI Taxonomy" id="609295"/>
    <lineage>
        <taxon>Eukaryota</taxon>
        <taxon>Metazoa</taxon>
        <taxon>Ecdysozoa</taxon>
        <taxon>Arthropoda</taxon>
        <taxon>Hexapoda</taxon>
        <taxon>Insecta</taxon>
        <taxon>Pterygota</taxon>
        <taxon>Neoptera</taxon>
        <taxon>Endopterygota</taxon>
        <taxon>Hymenoptera</taxon>
        <taxon>Apocrita</taxon>
        <taxon>Aculeata</taxon>
        <taxon>Formicoidea</taxon>
        <taxon>Formicidae</taxon>
        <taxon>Ponerinae</taxon>
        <taxon>Ponerini</taxon>
        <taxon>Dinoponera</taxon>
    </lineage>
</organism>
<dbReference type="AlphaFoldDB" id="A0A6P3YFF7"/>
<sequence>MQNKRDLSESGDNESSDSDVLPLTRKRPRRMIIEDSSEEEGTTRQSWIWQEKKNTPIVWTYSETHGIKASVLTNLSKDPTILELFSIIFDNKLWDIIITETNRFAYQEMNDECKRRKVDDNWYPVTLDEIKAYYALCILMSQVKKSNIQQYWTTRAVIETPIFRKTMPFKRFRQISRFLHFSNNETSDRNDRLRKVRPIINLWNEKFKEIYTPSEYISIDESLMKYKGRLAYKQYNPSKRARFGLKIYKLRMCMEECNNLIALRWKDKRDVYMISTKHESIEMVEQSDKKLQKAMKPNCIVEYNK</sequence>
<evidence type="ECO:0000259" key="2">
    <source>
        <dbReference type="Pfam" id="PF13843"/>
    </source>
</evidence>
<evidence type="ECO:0000313" key="3">
    <source>
        <dbReference type="Proteomes" id="UP000515204"/>
    </source>
</evidence>
<gene>
    <name evidence="4" type="primary">LOC106752183</name>
</gene>
<dbReference type="Proteomes" id="UP000515204">
    <property type="component" value="Unplaced"/>
</dbReference>
<feature type="region of interest" description="Disordered" evidence="1">
    <location>
        <begin position="1"/>
        <end position="38"/>
    </location>
</feature>
<name>A0A6P3YFF7_DINQU</name>
<feature type="non-terminal residue" evidence="4">
    <location>
        <position position="305"/>
    </location>
</feature>
<dbReference type="GeneID" id="106752183"/>
<keyword evidence="3" id="KW-1185">Reference proteome</keyword>
<dbReference type="KEGG" id="dqu:106752183"/>
<protein>
    <submittedName>
        <fullName evidence="4">PiggyBac transposable element-derived protein 4-like</fullName>
    </submittedName>
</protein>
<dbReference type="RefSeq" id="XP_014489198.1">
    <property type="nucleotide sequence ID" value="XM_014633712.1"/>
</dbReference>
<evidence type="ECO:0000256" key="1">
    <source>
        <dbReference type="SAM" id="MobiDB-lite"/>
    </source>
</evidence>
<dbReference type="PANTHER" id="PTHR46599">
    <property type="entry name" value="PIGGYBAC TRANSPOSABLE ELEMENT-DERIVED PROTEIN 4"/>
    <property type="match status" value="1"/>
</dbReference>
<accession>A0A6P3YFF7</accession>
<dbReference type="OrthoDB" id="8123139at2759"/>
<proteinExistence type="predicted"/>